<dbReference type="AlphaFoldDB" id="A0A2A9N9G6"/>
<dbReference type="Proteomes" id="UP000242287">
    <property type="component" value="Unassembled WGS sequence"/>
</dbReference>
<gene>
    <name evidence="1" type="ORF">AMATHDRAFT_6991</name>
</gene>
<accession>A0A2A9N9G6</accession>
<sequence>MWGGYSGYGGYGGHGGYSGHGGPTGYSASYANYNSYVNGPPAPQIQWHTASAAACSFVNSGKDKVDPTKLKLYHSPVKSNAAYGKPIGVGLQIDGGVVMPLIRMELDATQQRGIHFVAFQLSDWSKKVEAVIYPTDQITSPPGRELLYLSILKTFENATAEQLWDHWTTGNPVK</sequence>
<proteinExistence type="predicted"/>
<protein>
    <submittedName>
        <fullName evidence="1">Uncharacterized protein</fullName>
    </submittedName>
</protein>
<dbReference type="EMBL" id="KZ302127">
    <property type="protein sequence ID" value="PFH47209.1"/>
    <property type="molecule type" value="Genomic_DNA"/>
</dbReference>
<name>A0A2A9N9G6_9AGAR</name>
<reference evidence="1 2" key="1">
    <citation type="submission" date="2014-02" db="EMBL/GenBank/DDBJ databases">
        <title>Transposable element dynamics among asymbiotic and ectomycorrhizal Amanita fungi.</title>
        <authorList>
            <consortium name="DOE Joint Genome Institute"/>
            <person name="Hess J."/>
            <person name="Skrede I."/>
            <person name="Wolfe B."/>
            <person name="LaButti K."/>
            <person name="Ohm R.A."/>
            <person name="Grigoriev I.V."/>
            <person name="Pringle A."/>
        </authorList>
    </citation>
    <scope>NUCLEOTIDE SEQUENCE [LARGE SCALE GENOMIC DNA]</scope>
    <source>
        <strain evidence="1 2">SKay4041</strain>
    </source>
</reference>
<organism evidence="1 2">
    <name type="scientific">Amanita thiersii Skay4041</name>
    <dbReference type="NCBI Taxonomy" id="703135"/>
    <lineage>
        <taxon>Eukaryota</taxon>
        <taxon>Fungi</taxon>
        <taxon>Dikarya</taxon>
        <taxon>Basidiomycota</taxon>
        <taxon>Agaricomycotina</taxon>
        <taxon>Agaricomycetes</taxon>
        <taxon>Agaricomycetidae</taxon>
        <taxon>Agaricales</taxon>
        <taxon>Pluteineae</taxon>
        <taxon>Amanitaceae</taxon>
        <taxon>Amanita</taxon>
    </lineage>
</organism>
<keyword evidence="2" id="KW-1185">Reference proteome</keyword>
<dbReference type="OrthoDB" id="3164356at2759"/>
<evidence type="ECO:0000313" key="2">
    <source>
        <dbReference type="Proteomes" id="UP000242287"/>
    </source>
</evidence>
<evidence type="ECO:0000313" key="1">
    <source>
        <dbReference type="EMBL" id="PFH47209.1"/>
    </source>
</evidence>